<organism evidence="3 4">
    <name type="scientific">Glycine soja</name>
    <name type="common">Wild soybean</name>
    <dbReference type="NCBI Taxonomy" id="3848"/>
    <lineage>
        <taxon>Eukaryota</taxon>
        <taxon>Viridiplantae</taxon>
        <taxon>Streptophyta</taxon>
        <taxon>Embryophyta</taxon>
        <taxon>Tracheophyta</taxon>
        <taxon>Spermatophyta</taxon>
        <taxon>Magnoliopsida</taxon>
        <taxon>eudicotyledons</taxon>
        <taxon>Gunneridae</taxon>
        <taxon>Pentapetalae</taxon>
        <taxon>rosids</taxon>
        <taxon>fabids</taxon>
        <taxon>Fabales</taxon>
        <taxon>Fabaceae</taxon>
        <taxon>Papilionoideae</taxon>
        <taxon>50 kb inversion clade</taxon>
        <taxon>NPAAA clade</taxon>
        <taxon>indigoferoid/millettioid clade</taxon>
        <taxon>Phaseoleae</taxon>
        <taxon>Glycine</taxon>
        <taxon>Glycine subgen. Soja</taxon>
    </lineage>
</organism>
<evidence type="ECO:0000256" key="1">
    <source>
        <dbReference type="SAM" id="SignalP"/>
    </source>
</evidence>
<reference evidence="3 4" key="1">
    <citation type="submission" date="2018-09" db="EMBL/GenBank/DDBJ databases">
        <title>A high-quality reference genome of wild soybean provides a powerful tool to mine soybean genomes.</title>
        <authorList>
            <person name="Xie M."/>
            <person name="Chung C.Y.L."/>
            <person name="Li M.-W."/>
            <person name="Wong F.-L."/>
            <person name="Chan T.-F."/>
            <person name="Lam H.-M."/>
        </authorList>
    </citation>
    <scope>NUCLEOTIDE SEQUENCE [LARGE SCALE GENOMIC DNA]</scope>
    <source>
        <strain evidence="4">cv. W05</strain>
        <tissue evidence="3">Hypocotyl of etiolated seedlings</tissue>
    </source>
</reference>
<feature type="chain" id="PRO_5019078855" evidence="1">
    <location>
        <begin position="19"/>
        <end position="177"/>
    </location>
</feature>
<dbReference type="PANTHER" id="PTHR42678">
    <property type="entry name" value="AMIDASE"/>
    <property type="match status" value="1"/>
</dbReference>
<dbReference type="GO" id="GO:0050567">
    <property type="term" value="F:glutaminyl-tRNA synthase (glutamine-hydrolyzing) activity"/>
    <property type="evidence" value="ECO:0007669"/>
    <property type="project" value="UniProtKB-EC"/>
</dbReference>
<keyword evidence="4" id="KW-1185">Reference proteome</keyword>
<evidence type="ECO:0000313" key="4">
    <source>
        <dbReference type="Proteomes" id="UP000289340"/>
    </source>
</evidence>
<feature type="signal peptide" evidence="1">
    <location>
        <begin position="1"/>
        <end position="18"/>
    </location>
</feature>
<dbReference type="AlphaFoldDB" id="A0A445F2F4"/>
<dbReference type="SUPFAM" id="SSF75304">
    <property type="entry name" value="Amidase signature (AS) enzymes"/>
    <property type="match status" value="1"/>
</dbReference>
<dbReference type="Pfam" id="PF01425">
    <property type="entry name" value="Amidase"/>
    <property type="match status" value="1"/>
</dbReference>
<name>A0A445F2F4_GLYSO</name>
<dbReference type="InterPro" id="IPR036928">
    <property type="entry name" value="AS_sf"/>
</dbReference>
<gene>
    <name evidence="3" type="ORF">D0Y65_053519</name>
</gene>
<evidence type="ECO:0000313" key="3">
    <source>
        <dbReference type="EMBL" id="RZB42946.1"/>
    </source>
</evidence>
<dbReference type="Proteomes" id="UP000289340">
    <property type="component" value="Chromosome 20"/>
</dbReference>
<keyword evidence="3" id="KW-0436">Ligase</keyword>
<comment type="caution">
    <text evidence="3">The sequence shown here is derived from an EMBL/GenBank/DDBJ whole genome shotgun (WGS) entry which is preliminary data.</text>
</comment>
<protein>
    <submittedName>
        <fullName evidence="3">Putative amidase</fullName>
        <ecNumber evidence="3">6.3.5.7</ecNumber>
    </submittedName>
</protein>
<dbReference type="EC" id="6.3.5.7" evidence="3"/>
<proteinExistence type="predicted"/>
<feature type="domain" description="Amidase" evidence="2">
    <location>
        <begin position="44"/>
        <end position="156"/>
    </location>
</feature>
<dbReference type="InterPro" id="IPR023631">
    <property type="entry name" value="Amidase_dom"/>
</dbReference>
<keyword evidence="1" id="KW-0732">Signal</keyword>
<dbReference type="EMBL" id="QZWG01000020">
    <property type="protein sequence ID" value="RZB42946.1"/>
    <property type="molecule type" value="Genomic_DNA"/>
</dbReference>
<sequence>MLIILLTISSCLSYTVSAQQIRIREATISDTKAAFKEKILTSRELVQFYLDEITRHNPHLNGVIDVKLDALYDTEKADHEHERNSTAALLALHGIPVLLKGNMGTQGKLNTTAGSYALLGSVVRGDARVVTNLKDAGAIILGKSTISEWGYFRSSTAPNAWSARGGLGRALYLKARS</sequence>
<dbReference type="PANTHER" id="PTHR42678:SF34">
    <property type="entry name" value="OS04G0183300 PROTEIN"/>
    <property type="match status" value="1"/>
</dbReference>
<accession>A0A445F2F4</accession>
<dbReference type="Gene3D" id="3.90.1300.10">
    <property type="entry name" value="Amidase signature (AS) domain"/>
    <property type="match status" value="1"/>
</dbReference>
<evidence type="ECO:0000259" key="2">
    <source>
        <dbReference type="Pfam" id="PF01425"/>
    </source>
</evidence>